<dbReference type="InterPro" id="IPR036388">
    <property type="entry name" value="WH-like_DNA-bd_sf"/>
</dbReference>
<evidence type="ECO:0000259" key="2">
    <source>
        <dbReference type="PROSITE" id="PS50995"/>
    </source>
</evidence>
<dbReference type="PROSITE" id="PS50995">
    <property type="entry name" value="HTH_MARR_2"/>
    <property type="match status" value="1"/>
</dbReference>
<reference evidence="3 4" key="1">
    <citation type="journal article" date="2014" name="Int. J. Syst. Evol. Microbiol.">
        <title>Complete genome sequence of Corynebacterium casei LMG S-19264T (=DSM 44701T), isolated from a smear-ripened cheese.</title>
        <authorList>
            <consortium name="US DOE Joint Genome Institute (JGI-PGF)"/>
            <person name="Walter F."/>
            <person name="Albersmeier A."/>
            <person name="Kalinowski J."/>
            <person name="Ruckert C."/>
        </authorList>
    </citation>
    <scope>NUCLEOTIDE SEQUENCE [LARGE SCALE GENOMIC DNA]</scope>
    <source>
        <strain evidence="3 4">JCM 4677</strain>
    </source>
</reference>
<feature type="domain" description="HTH marR-type" evidence="2">
    <location>
        <begin position="28"/>
        <end position="159"/>
    </location>
</feature>
<dbReference type="Proteomes" id="UP000516444">
    <property type="component" value="Chromosome"/>
</dbReference>
<dbReference type="KEGG" id="sgm:GCM10017557_44130"/>
<name>A0A7G1P6R1_9ACTN</name>
<keyword evidence="4" id="KW-1185">Reference proteome</keyword>
<evidence type="ECO:0000256" key="1">
    <source>
        <dbReference type="SAM" id="MobiDB-lite"/>
    </source>
</evidence>
<accession>A0A7G1P6R1</accession>
<proteinExistence type="predicted"/>
<dbReference type="SMART" id="SM00347">
    <property type="entry name" value="HTH_MARR"/>
    <property type="match status" value="1"/>
</dbReference>
<dbReference type="SUPFAM" id="SSF46785">
    <property type="entry name" value="Winged helix' DNA-binding domain"/>
    <property type="match status" value="1"/>
</dbReference>
<dbReference type="Gene3D" id="1.10.10.10">
    <property type="entry name" value="Winged helix-like DNA-binding domain superfamily/Winged helix DNA-binding domain"/>
    <property type="match status" value="1"/>
</dbReference>
<dbReference type="Pfam" id="PF12802">
    <property type="entry name" value="MarR_2"/>
    <property type="match status" value="1"/>
</dbReference>
<dbReference type="RefSeq" id="WP_055512285.1">
    <property type="nucleotide sequence ID" value="NZ_AP023440.1"/>
</dbReference>
<dbReference type="GO" id="GO:0003700">
    <property type="term" value="F:DNA-binding transcription factor activity"/>
    <property type="evidence" value="ECO:0007669"/>
    <property type="project" value="InterPro"/>
</dbReference>
<dbReference type="PANTHER" id="PTHR33164">
    <property type="entry name" value="TRANSCRIPTIONAL REGULATOR, MARR FAMILY"/>
    <property type="match status" value="1"/>
</dbReference>
<feature type="region of interest" description="Disordered" evidence="1">
    <location>
        <begin position="1"/>
        <end position="23"/>
    </location>
</feature>
<dbReference type="InterPro" id="IPR039422">
    <property type="entry name" value="MarR/SlyA-like"/>
</dbReference>
<organism evidence="3 4">
    <name type="scientific">Streptomyces aurantiacus</name>
    <dbReference type="NCBI Taxonomy" id="47760"/>
    <lineage>
        <taxon>Bacteria</taxon>
        <taxon>Bacillati</taxon>
        <taxon>Actinomycetota</taxon>
        <taxon>Actinomycetes</taxon>
        <taxon>Kitasatosporales</taxon>
        <taxon>Streptomycetaceae</taxon>
        <taxon>Streptomyces</taxon>
        <taxon>Streptomyces aurantiacus group</taxon>
    </lineage>
</organism>
<sequence>MTSEDPDNPDNPGNSGNSENADASDTYEDALVDGLVRSAFQVMGVLTRIGAEHDLSLTQLRVLGILRDRRPRMTELAGYLGLDKSTMSGLIDRAERRGLLARGKNPQDRRGIDVFITPEGFELTQRLNEEIRRTLAPVTGRLDPEQRRRLVEMLEPVLTPPLALTQRGAAHT</sequence>
<dbReference type="AlphaFoldDB" id="A0A7G1P6R1"/>
<dbReference type="InterPro" id="IPR000835">
    <property type="entry name" value="HTH_MarR-typ"/>
</dbReference>
<dbReference type="GO" id="GO:0006950">
    <property type="term" value="P:response to stress"/>
    <property type="evidence" value="ECO:0007669"/>
    <property type="project" value="TreeGrafter"/>
</dbReference>
<protein>
    <recommendedName>
        <fullName evidence="2">HTH marR-type domain-containing protein</fullName>
    </recommendedName>
</protein>
<dbReference type="EMBL" id="AP023440">
    <property type="protein sequence ID" value="BCL29554.1"/>
    <property type="molecule type" value="Genomic_DNA"/>
</dbReference>
<dbReference type="PANTHER" id="PTHR33164:SF94">
    <property type="entry name" value="TRANSCRIPTIONAL REGULATORY PROTEIN-RELATED"/>
    <property type="match status" value="1"/>
</dbReference>
<dbReference type="InterPro" id="IPR036390">
    <property type="entry name" value="WH_DNA-bd_sf"/>
</dbReference>
<evidence type="ECO:0000313" key="4">
    <source>
        <dbReference type="Proteomes" id="UP000516444"/>
    </source>
</evidence>
<dbReference type="PRINTS" id="PR00598">
    <property type="entry name" value="HTHMARR"/>
</dbReference>
<dbReference type="OrthoDB" id="3216907at2"/>
<feature type="compositionally biased region" description="Low complexity" evidence="1">
    <location>
        <begin position="10"/>
        <end position="20"/>
    </location>
</feature>
<evidence type="ECO:0000313" key="3">
    <source>
        <dbReference type="EMBL" id="BCL29554.1"/>
    </source>
</evidence>
<gene>
    <name evidence="3" type="ORF">GCM10017557_44130</name>
</gene>